<accession>A0ABP9L4S6</accession>
<dbReference type="InterPro" id="IPR036366">
    <property type="entry name" value="PGBDSf"/>
</dbReference>
<sequence>MRYPILLAALWGGLSACTPTTEEVFSAVIDPVETDIQVTRGMGPPDADPNACYGREVTPAVIETVTEQVMLQPPQISTDGAVREPAVFMTETQQRIVQERRELWFETPCQAERDPEFIASLQRALEARGHYHGPINGEMDTRTRRAIRAYQRPQGLDSPILSLAAARQLGIAIWDPELAAQGGDGG</sequence>
<dbReference type="PROSITE" id="PS51257">
    <property type="entry name" value="PROKAR_LIPOPROTEIN"/>
    <property type="match status" value="1"/>
</dbReference>
<evidence type="ECO:0000259" key="1">
    <source>
        <dbReference type="Pfam" id="PF01471"/>
    </source>
</evidence>
<evidence type="ECO:0000313" key="3">
    <source>
        <dbReference type="Proteomes" id="UP001499910"/>
    </source>
</evidence>
<gene>
    <name evidence="2" type="ORF">GCM10023209_14340</name>
</gene>
<comment type="caution">
    <text evidence="2">The sequence shown here is derived from an EMBL/GenBank/DDBJ whole genome shotgun (WGS) entry which is preliminary data.</text>
</comment>
<dbReference type="RefSeq" id="WP_259550007.1">
    <property type="nucleotide sequence ID" value="NZ_BAABHW010000002.1"/>
</dbReference>
<dbReference type="EMBL" id="BAABHW010000002">
    <property type="protein sequence ID" value="GAA5071065.1"/>
    <property type="molecule type" value="Genomic_DNA"/>
</dbReference>
<organism evidence="2 3">
    <name type="scientific">[Roseibacterium] beibuensis</name>
    <dbReference type="NCBI Taxonomy" id="1193142"/>
    <lineage>
        <taxon>Bacteria</taxon>
        <taxon>Pseudomonadati</taxon>
        <taxon>Pseudomonadota</taxon>
        <taxon>Alphaproteobacteria</taxon>
        <taxon>Rhodobacterales</taxon>
        <taxon>Roseobacteraceae</taxon>
        <taxon>Roseicyclus</taxon>
    </lineage>
</organism>
<keyword evidence="3" id="KW-1185">Reference proteome</keyword>
<dbReference type="Gene3D" id="1.10.101.10">
    <property type="entry name" value="PGBD-like superfamily/PGBD"/>
    <property type="match status" value="1"/>
</dbReference>
<dbReference type="Proteomes" id="UP001499910">
    <property type="component" value="Unassembled WGS sequence"/>
</dbReference>
<feature type="domain" description="Peptidoglycan binding-like" evidence="1">
    <location>
        <begin position="118"/>
        <end position="156"/>
    </location>
</feature>
<dbReference type="Pfam" id="PF01471">
    <property type="entry name" value="PG_binding_1"/>
    <property type="match status" value="1"/>
</dbReference>
<name>A0ABP9L4S6_9RHOB</name>
<reference evidence="3" key="1">
    <citation type="journal article" date="2019" name="Int. J. Syst. Evol. Microbiol.">
        <title>The Global Catalogue of Microorganisms (GCM) 10K type strain sequencing project: providing services to taxonomists for standard genome sequencing and annotation.</title>
        <authorList>
            <consortium name="The Broad Institute Genomics Platform"/>
            <consortium name="The Broad Institute Genome Sequencing Center for Infectious Disease"/>
            <person name="Wu L."/>
            <person name="Ma J."/>
        </authorList>
    </citation>
    <scope>NUCLEOTIDE SEQUENCE [LARGE SCALE GENOMIC DNA]</scope>
    <source>
        <strain evidence="3">JCM 18015</strain>
    </source>
</reference>
<dbReference type="InterPro" id="IPR002477">
    <property type="entry name" value="Peptidoglycan-bd-like"/>
</dbReference>
<protein>
    <recommendedName>
        <fullName evidence="1">Peptidoglycan binding-like domain-containing protein</fullName>
    </recommendedName>
</protein>
<dbReference type="SUPFAM" id="SSF47090">
    <property type="entry name" value="PGBD-like"/>
    <property type="match status" value="1"/>
</dbReference>
<dbReference type="InterPro" id="IPR036365">
    <property type="entry name" value="PGBD-like_sf"/>
</dbReference>
<proteinExistence type="predicted"/>
<evidence type="ECO:0000313" key="2">
    <source>
        <dbReference type="EMBL" id="GAA5071065.1"/>
    </source>
</evidence>